<dbReference type="EMBL" id="CAUYUJ010004335">
    <property type="protein sequence ID" value="CAK0809176.1"/>
    <property type="molecule type" value="Genomic_DNA"/>
</dbReference>
<gene>
    <name evidence="3" type="ORF">PCOR1329_LOCUS14494</name>
</gene>
<evidence type="ECO:0000313" key="3">
    <source>
        <dbReference type="EMBL" id="CAK0809176.1"/>
    </source>
</evidence>
<evidence type="ECO:0000259" key="2">
    <source>
        <dbReference type="PROSITE" id="PS50041"/>
    </source>
</evidence>
<organism evidence="3 4">
    <name type="scientific">Prorocentrum cordatum</name>
    <dbReference type="NCBI Taxonomy" id="2364126"/>
    <lineage>
        <taxon>Eukaryota</taxon>
        <taxon>Sar</taxon>
        <taxon>Alveolata</taxon>
        <taxon>Dinophyceae</taxon>
        <taxon>Prorocentrales</taxon>
        <taxon>Prorocentraceae</taxon>
        <taxon>Prorocentrum</taxon>
    </lineage>
</organism>
<evidence type="ECO:0000256" key="1">
    <source>
        <dbReference type="SAM" id="MobiDB-lite"/>
    </source>
</evidence>
<dbReference type="SUPFAM" id="SSF56436">
    <property type="entry name" value="C-type lectin-like"/>
    <property type="match status" value="1"/>
</dbReference>
<dbReference type="Gene3D" id="3.10.100.10">
    <property type="entry name" value="Mannose-Binding Protein A, subunit A"/>
    <property type="match status" value="1"/>
</dbReference>
<reference evidence="3" key="1">
    <citation type="submission" date="2023-10" db="EMBL/GenBank/DDBJ databases">
        <authorList>
            <person name="Chen Y."/>
            <person name="Shah S."/>
            <person name="Dougan E. K."/>
            <person name="Thang M."/>
            <person name="Chan C."/>
        </authorList>
    </citation>
    <scope>NUCLEOTIDE SEQUENCE [LARGE SCALE GENOMIC DNA]</scope>
</reference>
<feature type="compositionally biased region" description="Basic and acidic residues" evidence="1">
    <location>
        <begin position="386"/>
        <end position="396"/>
    </location>
</feature>
<feature type="region of interest" description="Disordered" evidence="1">
    <location>
        <begin position="386"/>
        <end position="431"/>
    </location>
</feature>
<feature type="compositionally biased region" description="Low complexity" evidence="1">
    <location>
        <begin position="419"/>
        <end position="431"/>
    </location>
</feature>
<dbReference type="PROSITE" id="PS50041">
    <property type="entry name" value="C_TYPE_LECTIN_2"/>
    <property type="match status" value="1"/>
</dbReference>
<feature type="domain" description="C-type lectin" evidence="2">
    <location>
        <begin position="272"/>
        <end position="383"/>
    </location>
</feature>
<sequence length="431" mass="46017">MSRYLVIAARQREDEGEQWARPVANASRVQWGAMHSPRLKTALQEVLTDPPTTMGTKQQLEQQQAAAVDDAAASMDLQAALHATARWLGANCPRCAAADGCAAASDHDKALPLTKYAARVVPPCAGRKQPARIARQPGDPDTSAHKLVGERFHEHDQVAAPMSASRTGAPPPTARPPSVHNVKMGPLRCPRATTDEDARACMAQGECQFRIRREAQRFCDGQADCKAVLLHPFGGDCAGGLGCYTPRRGEEGTADLWARTGGKLWVKVPGKHGAPCTHSASSRYRTGCSGSAKVCEQRGGRLASPRSGEERSALQGALDAAQADGKLSHTWPRNTIWLGGEWNASSERWEWSGGAPVDHFNWAADQPSSKGHQESEPWLCMVLSGETHDSKDEPGNESKSNVRGGGGRGTTAVHHHGAARGAARGVRPGRG</sequence>
<evidence type="ECO:0000313" key="4">
    <source>
        <dbReference type="Proteomes" id="UP001189429"/>
    </source>
</evidence>
<dbReference type="InterPro" id="IPR016186">
    <property type="entry name" value="C-type_lectin-like/link_sf"/>
</dbReference>
<dbReference type="InterPro" id="IPR001304">
    <property type="entry name" value="C-type_lectin-like"/>
</dbReference>
<dbReference type="CDD" id="cd00037">
    <property type="entry name" value="CLECT"/>
    <property type="match status" value="1"/>
</dbReference>
<dbReference type="Pfam" id="PF00059">
    <property type="entry name" value="Lectin_C"/>
    <property type="match status" value="1"/>
</dbReference>
<dbReference type="InterPro" id="IPR016187">
    <property type="entry name" value="CTDL_fold"/>
</dbReference>
<protein>
    <recommendedName>
        <fullName evidence="2">C-type lectin domain-containing protein</fullName>
    </recommendedName>
</protein>
<accession>A0ABN9QZG3</accession>
<dbReference type="Proteomes" id="UP001189429">
    <property type="component" value="Unassembled WGS sequence"/>
</dbReference>
<name>A0ABN9QZG3_9DINO</name>
<keyword evidence="4" id="KW-1185">Reference proteome</keyword>
<feature type="region of interest" description="Disordered" evidence="1">
    <location>
        <begin position="157"/>
        <end position="185"/>
    </location>
</feature>
<comment type="caution">
    <text evidence="3">The sequence shown here is derived from an EMBL/GenBank/DDBJ whole genome shotgun (WGS) entry which is preliminary data.</text>
</comment>
<proteinExistence type="predicted"/>